<name>A0ABT7GP37_9ACTN</name>
<keyword evidence="2" id="KW-1185">Reference proteome</keyword>
<dbReference type="RefSeq" id="WP_285340724.1">
    <property type="nucleotide sequence ID" value="NZ_JASITI010000004.1"/>
</dbReference>
<accession>A0ABT7GP37</accession>
<evidence type="ECO:0000313" key="1">
    <source>
        <dbReference type="EMBL" id="MDK9495021.1"/>
    </source>
</evidence>
<organism evidence="1 2">
    <name type="scientific">Streptomyces katrae</name>
    <dbReference type="NCBI Taxonomy" id="68223"/>
    <lineage>
        <taxon>Bacteria</taxon>
        <taxon>Bacillati</taxon>
        <taxon>Actinomycetota</taxon>
        <taxon>Actinomycetes</taxon>
        <taxon>Kitasatosporales</taxon>
        <taxon>Streptomycetaceae</taxon>
        <taxon>Streptomyces</taxon>
    </lineage>
</organism>
<dbReference type="GO" id="GO:0003677">
    <property type="term" value="F:DNA binding"/>
    <property type="evidence" value="ECO:0007669"/>
    <property type="project" value="UniProtKB-KW"/>
</dbReference>
<keyword evidence="1" id="KW-0238">DNA-binding</keyword>
<dbReference type="Proteomes" id="UP001223390">
    <property type="component" value="Unassembled WGS sequence"/>
</dbReference>
<proteinExistence type="predicted"/>
<evidence type="ECO:0000313" key="2">
    <source>
        <dbReference type="Proteomes" id="UP001223390"/>
    </source>
</evidence>
<gene>
    <name evidence="1" type="ORF">QEZ40_004454</name>
</gene>
<sequence length="306" mass="32641">MTAAAPPGGAEEHDAALRLAVRTIGRLVALDARQGATAAVPAVREAVRRIPELSADPRALGAYGPDRLAALAELSEVIGWILFDAGRYRGARRMNARALALADLCGDRWTGRLVLLNHSMLTTHTGHPRAALAAAARVGGPRPLPARVAGLVLIRQAHATALLGARTEPLELISRARSRFLDGVSRHDPHWAWWIDEAELLGHEGWVQARLRRWDRAVPLLHRAATAPGPSYRHLFTAELLSALAGAGAWREAEELIARVAPGAAAIGSVRTTESLRRTAAALLRAPAAPAALRDAAAFLRESLPA</sequence>
<comment type="caution">
    <text evidence="1">The sequence shown here is derived from an EMBL/GenBank/DDBJ whole genome shotgun (WGS) entry which is preliminary data.</text>
</comment>
<dbReference type="EMBL" id="JASITI010000004">
    <property type="protein sequence ID" value="MDK9495021.1"/>
    <property type="molecule type" value="Genomic_DNA"/>
</dbReference>
<reference evidence="1 2" key="1">
    <citation type="submission" date="2023-05" db="EMBL/GenBank/DDBJ databases">
        <title>Sequencing and Assembly of Streptomyces sp. NP73.</title>
        <authorList>
            <person name="Konwar A.N."/>
            <person name="Saikia K."/>
            <person name="Thakur D."/>
        </authorList>
    </citation>
    <scope>NUCLEOTIDE SEQUENCE [LARGE SCALE GENOMIC DNA]</scope>
    <source>
        <strain evidence="1 2">NP73</strain>
    </source>
</reference>
<protein>
    <submittedName>
        <fullName evidence="1">DNA-binding protein</fullName>
    </submittedName>
</protein>